<dbReference type="PANTHER" id="PTHR13822">
    <property type="entry name" value="ATP SYNTHASE DELTA/EPSILON CHAIN"/>
    <property type="match status" value="1"/>
</dbReference>
<sequence>MAIKLKIITPNGIFINGKEVDIINVKTIDGDMGILANMAPFVTALKISDLNFKVNNQSTYVHVSGGLMTVSQTECKIITENLYLVDENGSRLETPIKID</sequence>
<dbReference type="InterPro" id="IPR001469">
    <property type="entry name" value="ATP_synth_F1_dsu/esu"/>
</dbReference>
<comment type="caution">
    <text evidence="10">The sequence shown here is derived from an EMBL/GenBank/DDBJ whole genome shotgun (WGS) entry which is preliminary data.</text>
</comment>
<comment type="function">
    <text evidence="8">Produces ATP from ADP in the presence of a proton gradient across the membrane.</text>
</comment>
<evidence type="ECO:0000256" key="7">
    <source>
        <dbReference type="ARBA" id="ARBA00023310"/>
    </source>
</evidence>
<evidence type="ECO:0000256" key="1">
    <source>
        <dbReference type="ARBA" id="ARBA00004184"/>
    </source>
</evidence>
<keyword evidence="11" id="KW-1185">Reference proteome</keyword>
<name>A0ABU0NEZ2_9MOLU</name>
<dbReference type="HAMAP" id="MF_00530">
    <property type="entry name" value="ATP_synth_epsil_bac"/>
    <property type="match status" value="1"/>
</dbReference>
<evidence type="ECO:0000256" key="4">
    <source>
        <dbReference type="ARBA" id="ARBA00023065"/>
    </source>
</evidence>
<evidence type="ECO:0000256" key="5">
    <source>
        <dbReference type="ARBA" id="ARBA00023136"/>
    </source>
</evidence>
<protein>
    <recommendedName>
        <fullName evidence="8">ATP synthase epsilon chain</fullName>
    </recommendedName>
    <alternativeName>
        <fullName evidence="8">ATP synthase F1 sector epsilon subunit</fullName>
    </alternativeName>
    <alternativeName>
        <fullName evidence="8">F-ATPase epsilon subunit</fullName>
    </alternativeName>
</protein>
<accession>A0ABU0NEZ2</accession>
<dbReference type="CDD" id="cd12152">
    <property type="entry name" value="F1-ATPase_delta"/>
    <property type="match status" value="1"/>
</dbReference>
<keyword evidence="4 8" id="KW-0406">Ion transport</keyword>
<keyword evidence="6 8" id="KW-0139">CF(1)</keyword>
<dbReference type="EMBL" id="JAUSWP010000006">
    <property type="protein sequence ID" value="MDQ0567975.1"/>
    <property type="molecule type" value="Genomic_DNA"/>
</dbReference>
<evidence type="ECO:0000256" key="3">
    <source>
        <dbReference type="ARBA" id="ARBA00022448"/>
    </source>
</evidence>
<evidence type="ECO:0000256" key="6">
    <source>
        <dbReference type="ARBA" id="ARBA00023196"/>
    </source>
</evidence>
<dbReference type="Pfam" id="PF02823">
    <property type="entry name" value="ATP-synt_DE_N"/>
    <property type="match status" value="1"/>
</dbReference>
<dbReference type="InterPro" id="IPR020546">
    <property type="entry name" value="ATP_synth_F1_dsu/esu_N"/>
</dbReference>
<keyword evidence="8" id="KW-1003">Cell membrane</keyword>
<reference evidence="10" key="1">
    <citation type="submission" date="2023-07" db="EMBL/GenBank/DDBJ databases">
        <title>Genomic Encyclopedia of Type Strains, Phase IV (KMG-IV): sequencing the most valuable type-strain genomes for metagenomic binning, comparative biology and taxonomic classification.</title>
        <authorList>
            <person name="Goeker M."/>
        </authorList>
    </citation>
    <scope>NUCLEOTIDE SEQUENCE [LARGE SCALE GENOMIC DNA]</scope>
    <source>
        <strain evidence="10">DSM 22019</strain>
    </source>
</reference>
<comment type="similarity">
    <text evidence="2 8">Belongs to the ATPase epsilon chain family.</text>
</comment>
<evidence type="ECO:0000259" key="9">
    <source>
        <dbReference type="Pfam" id="PF02823"/>
    </source>
</evidence>
<keyword evidence="8" id="KW-0375">Hydrogen ion transport</keyword>
<keyword evidence="7 8" id="KW-0066">ATP synthesis</keyword>
<organism evidence="10 11">
    <name type="scientific">Mycoplasma yeatsii</name>
    <dbReference type="NCBI Taxonomy" id="51365"/>
    <lineage>
        <taxon>Bacteria</taxon>
        <taxon>Bacillati</taxon>
        <taxon>Mycoplasmatota</taxon>
        <taxon>Mollicutes</taxon>
        <taxon>Mycoplasmataceae</taxon>
        <taxon>Mycoplasma</taxon>
    </lineage>
</organism>
<feature type="domain" description="ATP synthase F1 complex delta/epsilon subunit N-terminal" evidence="9">
    <location>
        <begin position="3"/>
        <end position="81"/>
    </location>
</feature>
<evidence type="ECO:0000256" key="2">
    <source>
        <dbReference type="ARBA" id="ARBA00005712"/>
    </source>
</evidence>
<dbReference type="InterPro" id="IPR036771">
    <property type="entry name" value="ATPsynth_dsu/esu_N"/>
</dbReference>
<gene>
    <name evidence="8" type="primary">atpC</name>
    <name evidence="10" type="ORF">J2Z63_000623</name>
</gene>
<evidence type="ECO:0000313" key="10">
    <source>
        <dbReference type="EMBL" id="MDQ0567975.1"/>
    </source>
</evidence>
<evidence type="ECO:0000256" key="8">
    <source>
        <dbReference type="HAMAP-Rule" id="MF_00530"/>
    </source>
</evidence>
<proteinExistence type="inferred from homology"/>
<keyword evidence="5 8" id="KW-0472">Membrane</keyword>
<evidence type="ECO:0000313" key="11">
    <source>
        <dbReference type="Proteomes" id="UP001236620"/>
    </source>
</evidence>
<dbReference type="Gene3D" id="2.60.15.10">
    <property type="entry name" value="F0F1 ATP synthase delta/epsilon subunit, N-terminal"/>
    <property type="match status" value="1"/>
</dbReference>
<comment type="subcellular location">
    <subcellularLocation>
        <location evidence="8">Cell membrane</location>
        <topology evidence="8">Peripheral membrane protein</topology>
    </subcellularLocation>
    <subcellularLocation>
        <location evidence="1">Endomembrane system</location>
        <topology evidence="1">Peripheral membrane protein</topology>
    </subcellularLocation>
</comment>
<keyword evidence="3 8" id="KW-0813">Transport</keyword>
<dbReference type="Proteomes" id="UP001236620">
    <property type="component" value="Unassembled WGS sequence"/>
</dbReference>
<comment type="subunit">
    <text evidence="8">F-type ATPases have 2 components, CF(1) - the catalytic core - and CF(0) - the membrane proton channel. CF(1) has five subunits: alpha(3), beta(3), gamma(1), delta(1), epsilon(1). CF(0) has three main subunits: a, b and c.</text>
</comment>
<dbReference type="PANTHER" id="PTHR13822:SF10">
    <property type="entry name" value="ATP SYNTHASE EPSILON CHAIN, CHLOROPLASTIC"/>
    <property type="match status" value="1"/>
</dbReference>
<dbReference type="RefSeq" id="WP_307445187.1">
    <property type="nucleotide sequence ID" value="NZ_JAUSWP010000006.1"/>
</dbReference>
<dbReference type="SUPFAM" id="SSF51344">
    <property type="entry name" value="Epsilon subunit of F1F0-ATP synthase N-terminal domain"/>
    <property type="match status" value="1"/>
</dbReference>